<evidence type="ECO:0000313" key="2">
    <source>
        <dbReference type="Proteomes" id="UP000585474"/>
    </source>
</evidence>
<name>A0A7J0GPL3_9ERIC</name>
<reference evidence="1 2" key="1">
    <citation type="submission" date="2019-07" db="EMBL/GenBank/DDBJ databases">
        <title>De Novo Assembly of kiwifruit Actinidia rufa.</title>
        <authorList>
            <person name="Sugita-Konishi S."/>
            <person name="Sato K."/>
            <person name="Mori E."/>
            <person name="Abe Y."/>
            <person name="Kisaki G."/>
            <person name="Hamano K."/>
            <person name="Suezawa K."/>
            <person name="Otani M."/>
            <person name="Fukuda T."/>
            <person name="Manabe T."/>
            <person name="Gomi K."/>
            <person name="Tabuchi M."/>
            <person name="Akimitsu K."/>
            <person name="Kataoka I."/>
        </authorList>
    </citation>
    <scope>NUCLEOTIDE SEQUENCE [LARGE SCALE GENOMIC DNA]</scope>
    <source>
        <strain evidence="2">cv. Fuchu</strain>
    </source>
</reference>
<dbReference type="AlphaFoldDB" id="A0A7J0GPL3"/>
<dbReference type="EMBL" id="BJWL01000023">
    <property type="protein sequence ID" value="GFZ12688.1"/>
    <property type="molecule type" value="Genomic_DNA"/>
</dbReference>
<accession>A0A7J0GPL3</accession>
<keyword evidence="2" id="KW-1185">Reference proteome</keyword>
<organism evidence="1 2">
    <name type="scientific">Actinidia rufa</name>
    <dbReference type="NCBI Taxonomy" id="165716"/>
    <lineage>
        <taxon>Eukaryota</taxon>
        <taxon>Viridiplantae</taxon>
        <taxon>Streptophyta</taxon>
        <taxon>Embryophyta</taxon>
        <taxon>Tracheophyta</taxon>
        <taxon>Spermatophyta</taxon>
        <taxon>Magnoliopsida</taxon>
        <taxon>eudicotyledons</taxon>
        <taxon>Gunneridae</taxon>
        <taxon>Pentapetalae</taxon>
        <taxon>asterids</taxon>
        <taxon>Ericales</taxon>
        <taxon>Actinidiaceae</taxon>
        <taxon>Actinidia</taxon>
    </lineage>
</organism>
<comment type="caution">
    <text evidence="1">The sequence shown here is derived from an EMBL/GenBank/DDBJ whole genome shotgun (WGS) entry which is preliminary data.</text>
</comment>
<dbReference type="Proteomes" id="UP000585474">
    <property type="component" value="Unassembled WGS sequence"/>
</dbReference>
<protein>
    <submittedName>
        <fullName evidence="1">Uncharacterized protein</fullName>
    </submittedName>
</protein>
<evidence type="ECO:0000313" key="1">
    <source>
        <dbReference type="EMBL" id="GFZ12688.1"/>
    </source>
</evidence>
<sequence>MHHREVASLACLFWDDVEHPLDPNPPWIVWISHVVGLLSAYPLLELIILVLIPLEGIGLDLSQPFHKVFILDLYEHLGYRGVKRRQHQMRGILMLDPVAHERQVFKLSPNLFGDLAGPFKVYEKALHINLSEYSWIIIKFLYESKWSMGSIFPSYTPRWDGNLNLDETLTFITIFMNEGSICLIKVSIVTGAFVPVVMASIRASRSLIFWVGIYLIHDPDLLDDFMHLTMNTF</sequence>
<gene>
    <name evidence="1" type="ORF">Acr_23g0010730</name>
</gene>
<proteinExistence type="predicted"/>